<dbReference type="RefSeq" id="XP_007875151.1">
    <property type="nucleotide sequence ID" value="XM_007876960.1"/>
</dbReference>
<keyword evidence="3" id="KW-0158">Chromosome</keyword>
<evidence type="ECO:0000256" key="5">
    <source>
        <dbReference type="ARBA" id="ARBA00023242"/>
    </source>
</evidence>
<gene>
    <name evidence="9" type="ORF">PNEG_03095</name>
</gene>
<evidence type="ECO:0000313" key="9">
    <source>
        <dbReference type="EMBL" id="EMR08619.1"/>
    </source>
</evidence>
<dbReference type="OMA" id="FMTPPHL"/>
<evidence type="ECO:0000259" key="8">
    <source>
        <dbReference type="Pfam" id="PF12231"/>
    </source>
</evidence>
<dbReference type="GO" id="GO:0000723">
    <property type="term" value="P:telomere maintenance"/>
    <property type="evidence" value="ECO:0007669"/>
    <property type="project" value="TreeGrafter"/>
</dbReference>
<evidence type="ECO:0000313" key="10">
    <source>
        <dbReference type="Proteomes" id="UP000011958"/>
    </source>
</evidence>
<name>M7PDS2_PNEMU</name>
<dbReference type="InterPro" id="IPR022031">
    <property type="entry name" value="Rif1_N"/>
</dbReference>
<dbReference type="EMBL" id="AFWA02000015">
    <property type="protein sequence ID" value="EMR08619.1"/>
    <property type="molecule type" value="Genomic_DNA"/>
</dbReference>
<dbReference type="PANTHER" id="PTHR22928">
    <property type="entry name" value="TELOMERE-ASSOCIATED PROTEIN RIF1"/>
    <property type="match status" value="1"/>
</dbReference>
<dbReference type="Pfam" id="PF12231">
    <property type="entry name" value="Rif1_N"/>
    <property type="match status" value="1"/>
</dbReference>
<dbReference type="OrthoDB" id="5399929at2759"/>
<accession>M7PDS2</accession>
<evidence type="ECO:0000256" key="4">
    <source>
        <dbReference type="ARBA" id="ARBA00022895"/>
    </source>
</evidence>
<dbReference type="eggNOG" id="ENOG502QSZW">
    <property type="taxonomic scope" value="Eukaryota"/>
</dbReference>
<feature type="region of interest" description="Disordered" evidence="7">
    <location>
        <begin position="1161"/>
        <end position="1180"/>
    </location>
</feature>
<keyword evidence="10" id="KW-1185">Reference proteome</keyword>
<keyword evidence="5" id="KW-0539">Nucleus</keyword>
<keyword evidence="6" id="KW-0131">Cell cycle</keyword>
<dbReference type="GO" id="GO:0005634">
    <property type="term" value="C:nucleus"/>
    <property type="evidence" value="ECO:0007669"/>
    <property type="project" value="UniProtKB-SubCell"/>
</dbReference>
<dbReference type="Proteomes" id="UP000011958">
    <property type="component" value="Unassembled WGS sequence"/>
</dbReference>
<proteinExistence type="predicted"/>
<sequence length="1248" mass="143248">MFLRSYETIPDKTLLFQYFPELIRSIKRDSVLIKSSDIGGYQMASNAFKVLGYLLSQQEISNIFNCNDAKFFIEHSISVLEDLSLTKTSAALHLWLLSVQKLSSNVITQEIADKIIHVSLKISLPSITITQERLNVLIRIMNQRPQVFINSASEWIPFLHNCLIDTNRVIREKALQCSFDIEKAMRGESKISLAIINNMKKKFQGKMIIDIFCTRFQEIIKEDGDGIFVAHSWSVLVAIIGTSMLSKWNKLNVWLKMIQLCFNHIDVSTKIAAQVAWVRFIHAFTFSPKVQSIPLKKLLLLSQPMQLVLSSKSSTSLLLKKSAIKTVYALLYSTLRPGILMKDITVIWENLILPLYNKMASLNEYGVLSGSKIIASLLDIEKAKPWRDDRLIDNSPVELSEIPRIDPKWVRNNSSIIAPIIETILMSTIVPKEIKLIVWTNFNKSINFATNKEIKISFETMDAVTRICRLLKLFWFSYSGKKLLAKKTEQDSDAHVDLFVELVSISFKTIDYLYFINKLCIIKNDDLIPVQTTDFEDSSTRQDLCTPMVFLFRLFLTPFSCALINKAYIKAISDVININLSWHKNSKKLDILVEFLSVFDYAKDFDLQLQVWKLFVDFIKSFFVEFKQFSHTSSFNYILEGKEVIEYSKSLFKILEWGFRQESCLLESEMLFDLLYREVESTLGITEASCKIIEPLAELLLQISPEINPNVYNISGIIMKRARFPFHDNTSKRMNLHLKTLKVLKKTTSFESLNILISNLLAFSYNHDFNEFVLSFIQGVCAYMKIIPVDEIALSLQCIQGGLSLWISDEKEILKSNQTISDIIKEIWSIILLKLKALGSYESTLLHSLSLLLESGFKSKDDTILFSTLETWNETFAKQTILVYPPEIVKIMKYIYKIFKISLPSFPIPLNNLEEDFATDDLQLDLATVSDLKDSASQELPLNSSLDNGSKIIENMSQEQEKDQDALKKPASLKHHNLPLSFEKTQINKKIKIPFEPSIIMTRRKSLELARVTCQDSFQNTSMDLDSIELESKKSMKLSKDSLYHNYIQEMDSSIQNYSKKKEPSRKSLSTDKYDDLTPLNSFRKTSKKLASIKHNDSLTSAEDFVKNTTLKKNKMIQNKNVKNQIASFKKRKQFSESLDDSSLDDSFSYTKRLRSRSINSHSKIPSIHQQASLKTPNSNRIHTSSVATSMICSKKTDPLVHLDEILPLLENTIPQMTHESLLKLESILFHLQHTVWKTRKKSIAKIV</sequence>
<evidence type="ECO:0000256" key="1">
    <source>
        <dbReference type="ARBA" id="ARBA00004123"/>
    </source>
</evidence>
<dbReference type="GO" id="GO:0140445">
    <property type="term" value="C:chromosome, telomeric repeat region"/>
    <property type="evidence" value="ECO:0007669"/>
    <property type="project" value="TreeGrafter"/>
</dbReference>
<evidence type="ECO:0000256" key="7">
    <source>
        <dbReference type="SAM" id="MobiDB-lite"/>
    </source>
</evidence>
<reference evidence="10" key="1">
    <citation type="journal article" date="2016" name="Nat. Commun.">
        <title>Genome analysis of three Pneumocystis species reveals adaptation mechanisms to life exclusively in mammalian hosts.</title>
        <authorList>
            <person name="Ma L."/>
            <person name="Chen Z."/>
            <person name="Huang D.W."/>
            <person name="Kutty G."/>
            <person name="Ishihara M."/>
            <person name="Wang H."/>
            <person name="Abouelleil A."/>
            <person name="Bishop L."/>
            <person name="Davey E."/>
            <person name="Deng R."/>
            <person name="Deng X."/>
            <person name="Fan L."/>
            <person name="Fantoni G."/>
            <person name="Fitzgerald M."/>
            <person name="Gogineni E."/>
            <person name="Goldberg J.M."/>
            <person name="Handley G."/>
            <person name="Hu X."/>
            <person name="Huber C."/>
            <person name="Jiao X."/>
            <person name="Jones K."/>
            <person name="Levin J.Z."/>
            <person name="Liu Y."/>
            <person name="Macdonald P."/>
            <person name="Melnikov A."/>
            <person name="Raley C."/>
            <person name="Sassi M."/>
            <person name="Sherman B.T."/>
            <person name="Song X."/>
            <person name="Sykes S."/>
            <person name="Tran B."/>
            <person name="Walsh L."/>
            <person name="Xia Y."/>
            <person name="Yang J."/>
            <person name="Young S."/>
            <person name="Zeng Q."/>
            <person name="Zheng X."/>
            <person name="Stephens R."/>
            <person name="Nusbaum C."/>
            <person name="Birren B.W."/>
            <person name="Azadi P."/>
            <person name="Lempicki R.A."/>
            <person name="Cuomo C.A."/>
            <person name="Kovacs J.A."/>
        </authorList>
    </citation>
    <scope>NUCLEOTIDE SEQUENCE [LARGE SCALE GENOMIC DNA]</scope>
    <source>
        <strain evidence="10">B123</strain>
    </source>
</reference>
<dbReference type="HOGENOM" id="CLU_266014_0_0_1"/>
<evidence type="ECO:0000256" key="2">
    <source>
        <dbReference type="ARBA" id="ARBA00004574"/>
    </source>
</evidence>
<evidence type="ECO:0000256" key="6">
    <source>
        <dbReference type="ARBA" id="ARBA00023306"/>
    </source>
</evidence>
<dbReference type="GeneID" id="19896782"/>
<dbReference type="STRING" id="1069680.M7PDS2"/>
<protein>
    <recommendedName>
        <fullName evidence="8">Telomere-associated protein Rif1 N-terminal domain-containing protein</fullName>
    </recommendedName>
</protein>
<evidence type="ECO:0000256" key="3">
    <source>
        <dbReference type="ARBA" id="ARBA00022454"/>
    </source>
</evidence>
<dbReference type="AlphaFoldDB" id="M7PDS2"/>
<comment type="caution">
    <text evidence="9">The sequence shown here is derived from an EMBL/GenBank/DDBJ whole genome shotgun (WGS) entry which is preliminary data.</text>
</comment>
<dbReference type="PANTHER" id="PTHR22928:SF3">
    <property type="entry name" value="TELOMERE-ASSOCIATED PROTEIN RIF1"/>
    <property type="match status" value="1"/>
</dbReference>
<dbReference type="VEuPathDB" id="FungiDB:PNEG_03095"/>
<comment type="subcellular location">
    <subcellularLocation>
        <location evidence="2">Chromosome</location>
        <location evidence="2">Telomere</location>
    </subcellularLocation>
    <subcellularLocation>
        <location evidence="1">Nucleus</location>
    </subcellularLocation>
</comment>
<feature type="domain" description="Telomere-associated protein Rif1 N-terminal" evidence="8">
    <location>
        <begin position="2"/>
        <end position="351"/>
    </location>
</feature>
<keyword evidence="4" id="KW-0779">Telomere</keyword>
<organism evidence="9 10">
    <name type="scientific">Pneumocystis murina (strain B123)</name>
    <name type="common">Mouse pneumocystis pneumonia agent</name>
    <name type="synonym">Pneumocystis carinii f. sp. muris</name>
    <dbReference type="NCBI Taxonomy" id="1069680"/>
    <lineage>
        <taxon>Eukaryota</taxon>
        <taxon>Fungi</taxon>
        <taxon>Dikarya</taxon>
        <taxon>Ascomycota</taxon>
        <taxon>Taphrinomycotina</taxon>
        <taxon>Pneumocystomycetes</taxon>
        <taxon>Pneumocystaceae</taxon>
        <taxon>Pneumocystis</taxon>
    </lineage>
</organism>